<dbReference type="InterPro" id="IPR008580">
    <property type="entry name" value="PPPDE_dom"/>
</dbReference>
<feature type="compositionally biased region" description="Acidic residues" evidence="4">
    <location>
        <begin position="168"/>
        <end position="189"/>
    </location>
</feature>
<dbReference type="GO" id="GO:0101005">
    <property type="term" value="F:deubiquitinase activity"/>
    <property type="evidence" value="ECO:0007669"/>
    <property type="project" value="TreeGrafter"/>
</dbReference>
<reference evidence="6" key="1">
    <citation type="journal article" date="2023" name="Genome Biol. Evol.">
        <title>First Whole Genome Sequence and Flow Cytometry Genome Size Data for the Lichen-Forming Fungus Ramalina farinacea (Ascomycota).</title>
        <authorList>
            <person name="Llewellyn T."/>
            <person name="Mian S."/>
            <person name="Hill R."/>
            <person name="Leitch I.J."/>
            <person name="Gaya E."/>
        </authorList>
    </citation>
    <scope>NUCLEOTIDE SEQUENCE</scope>
    <source>
        <strain evidence="6">LIQ254RAFAR</strain>
    </source>
</reference>
<evidence type="ECO:0000313" key="6">
    <source>
        <dbReference type="EMBL" id="MDI1490792.1"/>
    </source>
</evidence>
<evidence type="ECO:0000259" key="5">
    <source>
        <dbReference type="PROSITE" id="PS51858"/>
    </source>
</evidence>
<dbReference type="EMBL" id="JAPUFD010000012">
    <property type="protein sequence ID" value="MDI1490792.1"/>
    <property type="molecule type" value="Genomic_DNA"/>
</dbReference>
<keyword evidence="3" id="KW-0378">Hydrolase</keyword>
<dbReference type="GO" id="GO:0016579">
    <property type="term" value="P:protein deubiquitination"/>
    <property type="evidence" value="ECO:0007669"/>
    <property type="project" value="TreeGrafter"/>
</dbReference>
<comment type="caution">
    <text evidence="6">The sequence shown here is derived from an EMBL/GenBank/DDBJ whole genome shotgun (WGS) entry which is preliminary data.</text>
</comment>
<organism evidence="6 7">
    <name type="scientific">Ramalina farinacea</name>
    <dbReference type="NCBI Taxonomy" id="258253"/>
    <lineage>
        <taxon>Eukaryota</taxon>
        <taxon>Fungi</taxon>
        <taxon>Dikarya</taxon>
        <taxon>Ascomycota</taxon>
        <taxon>Pezizomycotina</taxon>
        <taxon>Lecanoromycetes</taxon>
        <taxon>OSLEUM clade</taxon>
        <taxon>Lecanoromycetidae</taxon>
        <taxon>Lecanorales</taxon>
        <taxon>Lecanorineae</taxon>
        <taxon>Ramalinaceae</taxon>
        <taxon>Ramalina</taxon>
    </lineage>
</organism>
<dbReference type="Gene3D" id="3.90.1720.30">
    <property type="entry name" value="PPPDE domains"/>
    <property type="match status" value="1"/>
</dbReference>
<dbReference type="PROSITE" id="PS51858">
    <property type="entry name" value="PPPDE"/>
    <property type="match status" value="1"/>
</dbReference>
<evidence type="ECO:0000256" key="3">
    <source>
        <dbReference type="ARBA" id="ARBA00022801"/>
    </source>
</evidence>
<proteinExistence type="inferred from homology"/>
<evidence type="ECO:0000256" key="4">
    <source>
        <dbReference type="SAM" id="MobiDB-lite"/>
    </source>
</evidence>
<evidence type="ECO:0000256" key="1">
    <source>
        <dbReference type="ARBA" id="ARBA00008140"/>
    </source>
</evidence>
<dbReference type="PANTHER" id="PTHR12378">
    <property type="entry name" value="DESUMOYLATING ISOPEPTIDASE"/>
    <property type="match status" value="1"/>
</dbReference>
<sequence>MPTTDNPQTTRTSDSPKYAIQLSIYDLLPTPSPLSTFLWSLGSSLLHTGVHIPHLNLEYAYGGHTIPNRSGVYHTSPHDPPPGGHFRDSIFIGWARMSKENMESIVKGVSEEFLGGEYRLLERNCNHFSEELCRRLTGQGVPAWVNRASRVGGWAPCVVPREWIEVPECEEGEGGDAGDEEPEVRGDEDETRRMLSRRRSWGGGLEGEDGPGDGADGGSSAMARDAEGRRMPISEVAIAARRSP</sequence>
<feature type="domain" description="PPPDE" evidence="5">
    <location>
        <begin position="18"/>
        <end position="163"/>
    </location>
</feature>
<gene>
    <name evidence="6" type="ORF">OHK93_001996</name>
</gene>
<protein>
    <recommendedName>
        <fullName evidence="5">PPPDE domain-containing protein</fullName>
    </recommendedName>
</protein>
<keyword evidence="7" id="KW-1185">Reference proteome</keyword>
<evidence type="ECO:0000256" key="2">
    <source>
        <dbReference type="ARBA" id="ARBA00022670"/>
    </source>
</evidence>
<comment type="similarity">
    <text evidence="1">Belongs to the DeSI family.</text>
</comment>
<accession>A0AA43QRF0</accession>
<name>A0AA43QRF0_9LECA</name>
<dbReference type="InterPro" id="IPR042266">
    <property type="entry name" value="PPPDE_sf"/>
</dbReference>
<dbReference type="Proteomes" id="UP001161017">
    <property type="component" value="Unassembled WGS sequence"/>
</dbReference>
<dbReference type="PANTHER" id="PTHR12378:SF80">
    <property type="entry name" value="IP06716P-RELATED"/>
    <property type="match status" value="1"/>
</dbReference>
<keyword evidence="2" id="KW-0645">Protease</keyword>
<dbReference type="AlphaFoldDB" id="A0AA43QRF0"/>
<dbReference type="GO" id="GO:0006508">
    <property type="term" value="P:proteolysis"/>
    <property type="evidence" value="ECO:0007669"/>
    <property type="project" value="UniProtKB-KW"/>
</dbReference>
<dbReference type="SMART" id="SM01179">
    <property type="entry name" value="DUF862"/>
    <property type="match status" value="1"/>
</dbReference>
<dbReference type="Pfam" id="PF05903">
    <property type="entry name" value="Peptidase_C97"/>
    <property type="match status" value="1"/>
</dbReference>
<feature type="region of interest" description="Disordered" evidence="4">
    <location>
        <begin position="168"/>
        <end position="244"/>
    </location>
</feature>
<evidence type="ECO:0000313" key="7">
    <source>
        <dbReference type="Proteomes" id="UP001161017"/>
    </source>
</evidence>